<evidence type="ECO:0000256" key="5">
    <source>
        <dbReference type="ARBA" id="ARBA00023295"/>
    </source>
</evidence>
<dbReference type="InterPro" id="IPR050386">
    <property type="entry name" value="Glycosyl_hydrolase_5"/>
</dbReference>
<feature type="signal peptide" evidence="8">
    <location>
        <begin position="1"/>
        <end position="22"/>
    </location>
</feature>
<keyword evidence="3" id="KW-0136">Cellulose degradation</keyword>
<feature type="chain" id="PRO_5012642297" description="Glycoside hydrolase family 5 domain-containing protein" evidence="8">
    <location>
        <begin position="23"/>
        <end position="412"/>
    </location>
</feature>
<organism evidence="10 11">
    <name type="scientific">Pseudorhodoplanes sinuspersici</name>
    <dbReference type="NCBI Taxonomy" id="1235591"/>
    <lineage>
        <taxon>Bacteria</taxon>
        <taxon>Pseudomonadati</taxon>
        <taxon>Pseudomonadota</taxon>
        <taxon>Alphaproteobacteria</taxon>
        <taxon>Hyphomicrobiales</taxon>
        <taxon>Pseudorhodoplanes</taxon>
    </lineage>
</organism>
<evidence type="ECO:0000313" key="11">
    <source>
        <dbReference type="Proteomes" id="UP000194137"/>
    </source>
</evidence>
<dbReference type="KEGG" id="psin:CAK95_27405"/>
<comment type="similarity">
    <text evidence="1 7">Belongs to the glycosyl hydrolase 5 (cellulase A) family.</text>
</comment>
<evidence type="ECO:0000313" key="10">
    <source>
        <dbReference type="EMBL" id="ARQ02417.1"/>
    </source>
</evidence>
<keyword evidence="5 7" id="KW-0326">Glycosidase</keyword>
<keyword evidence="11" id="KW-1185">Reference proteome</keyword>
<dbReference type="GO" id="GO:0009986">
    <property type="term" value="C:cell surface"/>
    <property type="evidence" value="ECO:0007669"/>
    <property type="project" value="TreeGrafter"/>
</dbReference>
<dbReference type="GO" id="GO:0008422">
    <property type="term" value="F:beta-glucosidase activity"/>
    <property type="evidence" value="ECO:0007669"/>
    <property type="project" value="TreeGrafter"/>
</dbReference>
<dbReference type="Proteomes" id="UP000194137">
    <property type="component" value="Chromosome"/>
</dbReference>
<dbReference type="Pfam" id="PF00150">
    <property type="entry name" value="Cellulase"/>
    <property type="match status" value="1"/>
</dbReference>
<dbReference type="STRING" id="1235591.CAK95_27405"/>
<dbReference type="InterPro" id="IPR001547">
    <property type="entry name" value="Glyco_hydro_5"/>
</dbReference>
<feature type="domain" description="Glycoside hydrolase family 5" evidence="9">
    <location>
        <begin position="64"/>
        <end position="378"/>
    </location>
</feature>
<evidence type="ECO:0000256" key="3">
    <source>
        <dbReference type="ARBA" id="ARBA00023001"/>
    </source>
</evidence>
<keyword evidence="4" id="KW-0119">Carbohydrate metabolism</keyword>
<dbReference type="SUPFAM" id="SSF51445">
    <property type="entry name" value="(Trans)glycosidases"/>
    <property type="match status" value="1"/>
</dbReference>
<proteinExistence type="inferred from homology"/>
<keyword evidence="8" id="KW-0732">Signal</keyword>
<dbReference type="InterPro" id="IPR017853">
    <property type="entry name" value="GH"/>
</dbReference>
<evidence type="ECO:0000256" key="6">
    <source>
        <dbReference type="ARBA" id="ARBA00023326"/>
    </source>
</evidence>
<dbReference type="PROSITE" id="PS00659">
    <property type="entry name" value="GLYCOSYL_HYDROL_F5"/>
    <property type="match status" value="1"/>
</dbReference>
<protein>
    <recommendedName>
        <fullName evidence="9">Glycoside hydrolase family 5 domain-containing protein</fullName>
    </recommendedName>
</protein>
<dbReference type="PANTHER" id="PTHR31297:SF41">
    <property type="entry name" value="ENDOGLUCANASE, PUTATIVE (AFU_ORTHOLOGUE AFUA_5G01830)-RELATED"/>
    <property type="match status" value="1"/>
</dbReference>
<evidence type="ECO:0000256" key="4">
    <source>
        <dbReference type="ARBA" id="ARBA00023277"/>
    </source>
</evidence>
<dbReference type="GO" id="GO:0005576">
    <property type="term" value="C:extracellular region"/>
    <property type="evidence" value="ECO:0007669"/>
    <property type="project" value="TreeGrafter"/>
</dbReference>
<dbReference type="AlphaFoldDB" id="A0A1W6ZYC4"/>
<dbReference type="EMBL" id="CP021112">
    <property type="protein sequence ID" value="ARQ02417.1"/>
    <property type="molecule type" value="Genomic_DNA"/>
</dbReference>
<reference evidence="10 11" key="1">
    <citation type="submission" date="2017-05" db="EMBL/GenBank/DDBJ databases">
        <title>Full genome sequence of Pseudorhodoplanes sinuspersici.</title>
        <authorList>
            <person name="Dastgheib S.M.M."/>
            <person name="Shavandi M."/>
            <person name="Tirandaz H."/>
        </authorList>
    </citation>
    <scope>NUCLEOTIDE SEQUENCE [LARGE SCALE GENOMIC DNA]</scope>
    <source>
        <strain evidence="10 11">RIPI110</strain>
    </source>
</reference>
<dbReference type="GO" id="GO:0030245">
    <property type="term" value="P:cellulose catabolic process"/>
    <property type="evidence" value="ECO:0007669"/>
    <property type="project" value="UniProtKB-KW"/>
</dbReference>
<name>A0A1W6ZYC4_9HYPH</name>
<evidence type="ECO:0000256" key="2">
    <source>
        <dbReference type="ARBA" id="ARBA00022801"/>
    </source>
</evidence>
<evidence type="ECO:0000256" key="1">
    <source>
        <dbReference type="ARBA" id="ARBA00005641"/>
    </source>
</evidence>
<sequence length="412" mass="46843">MVRAPLALAVLFLMIQVNCAAAFEMRRAINVAQWFTWPRYERPPSTGIAWPPYKETPKPPDLSELKRLKQTGFDTVRLPVDPAPFFVFEGEQQQFVYKRLFDAIDRIQSAGMNVIVDLHPNSRHPVWGQHAMIKGVGTPAFDKFSDLIEDMARRLSSRHQNVALELINEPRLKCKGDDQAKWDALAKTLVDRARKGSPDLTLVLTGACVSSFEGLLALDPKKFGDDKIIYTFHFYDPFSFTHQGAQFIPWPDKYLDEVPWPASARPMEQPLAKTLQRVAEAKIDTLDRDKASVGAQANLKKFYASKADREFIRDRFARVSEWARENGVDPARIFIGEFGVLKKRPGLAGALCEDRDRWLKDVRVTAEEFGFTWAYFNYDGPFALLVDEKKRNFDPSILAALGLGKETKACRD</sequence>
<dbReference type="Gene3D" id="3.20.20.80">
    <property type="entry name" value="Glycosidases"/>
    <property type="match status" value="1"/>
</dbReference>
<dbReference type="InterPro" id="IPR018087">
    <property type="entry name" value="Glyco_hydro_5_CS"/>
</dbReference>
<keyword evidence="6" id="KW-0624">Polysaccharide degradation</keyword>
<dbReference type="PANTHER" id="PTHR31297">
    <property type="entry name" value="GLUCAN ENDO-1,6-BETA-GLUCOSIDASE B"/>
    <property type="match status" value="1"/>
</dbReference>
<accession>A0A1W6ZYC4</accession>
<evidence type="ECO:0000259" key="9">
    <source>
        <dbReference type="Pfam" id="PF00150"/>
    </source>
</evidence>
<gene>
    <name evidence="10" type="ORF">CAK95_27405</name>
</gene>
<evidence type="ECO:0000256" key="7">
    <source>
        <dbReference type="RuleBase" id="RU361153"/>
    </source>
</evidence>
<evidence type="ECO:0000256" key="8">
    <source>
        <dbReference type="SAM" id="SignalP"/>
    </source>
</evidence>
<keyword evidence="2 7" id="KW-0378">Hydrolase</keyword>